<name>A0ABM3B7V1_GOSHI</name>
<evidence type="ECO:0000256" key="2">
    <source>
        <dbReference type="SAM" id="MobiDB-lite"/>
    </source>
</evidence>
<dbReference type="Proteomes" id="UP000818029">
    <property type="component" value="Chromosome A01"/>
</dbReference>
<dbReference type="PANTHER" id="PTHR32108:SF5">
    <property type="entry name" value="DYNACTIN SUBUNIT 1-LIKE"/>
    <property type="match status" value="1"/>
</dbReference>
<feature type="coiled-coil region" evidence="1">
    <location>
        <begin position="3"/>
        <end position="30"/>
    </location>
</feature>
<evidence type="ECO:0000313" key="4">
    <source>
        <dbReference type="Proteomes" id="UP000818029"/>
    </source>
</evidence>
<sequence length="499" mass="56978">MQREMQEQLQEQMQEQLAKIQQDMRDHMLESQKSMMDQLTRLLAGGLEKGKSPLINAGEDNEDPTYPPGFTPPHVPLQTEAPPRRPSVTVRPQHGPVDAGIPINFPSGLGNNLGDSSVNPITPDLDLMENERMATESSKQLEDRCRWLEKKFRVLEGTGNHQGIDAKDLSLVPDLVLPHKFKMPEFEKYNGTTCPEAHITMFCRKMTGYVNNDQLLIHCFQDSLMGAAARWYNQLSRAKIGSWRDLAQAFMQQYNHVTDMTPDRITLQNMEKKPSESFRQYAQRWREIAMQVQPPLLEKETTMLFINTLKAPFITHMIGNTTKSFSDMVMAGEMIENAIRGGKIEVGETTKRLVPKKKENEVNSMSSYNRDHSRSITVNQPKVTARGQQGSTKQESSVRQNFEKLQFTPIPMSYKELYQSLFDSHVVSPYYIKLLQPPYPKWYNSNAQCDYYVGVSGHSIENCTAFKKTIERLLEMGIVKLDDTPSTKSPLPNHDDKSK</sequence>
<dbReference type="Pfam" id="PF03732">
    <property type="entry name" value="Retrotrans_gag"/>
    <property type="match status" value="1"/>
</dbReference>
<keyword evidence="4" id="KW-1185">Reference proteome</keyword>
<reference evidence="4" key="1">
    <citation type="journal article" date="2020" name="Nat. Genet.">
        <title>Genomic diversifications of five Gossypium allopolyploid species and their impact on cotton improvement.</title>
        <authorList>
            <person name="Chen Z.J."/>
            <person name="Sreedasyam A."/>
            <person name="Ando A."/>
            <person name="Song Q."/>
            <person name="De Santiago L.M."/>
            <person name="Hulse-Kemp A.M."/>
            <person name="Ding M."/>
            <person name="Ye W."/>
            <person name="Kirkbride R.C."/>
            <person name="Jenkins J."/>
            <person name="Plott C."/>
            <person name="Lovell J."/>
            <person name="Lin Y.M."/>
            <person name="Vaughn R."/>
            <person name="Liu B."/>
            <person name="Simpson S."/>
            <person name="Scheffler B.E."/>
            <person name="Wen L."/>
            <person name="Saski C.A."/>
            <person name="Grover C.E."/>
            <person name="Hu G."/>
            <person name="Conover J.L."/>
            <person name="Carlson J.W."/>
            <person name="Shu S."/>
            <person name="Boston L.B."/>
            <person name="Williams M."/>
            <person name="Peterson D.G."/>
            <person name="McGee K."/>
            <person name="Jones D.C."/>
            <person name="Wendel J.F."/>
            <person name="Stelly D.M."/>
            <person name="Grimwood J."/>
            <person name="Schmutz J."/>
        </authorList>
    </citation>
    <scope>NUCLEOTIDE SEQUENCE [LARGE SCALE GENOMIC DNA]</scope>
    <source>
        <strain evidence="4">cv. TM-1</strain>
    </source>
</reference>
<feature type="domain" description="Retrotransposon gag" evidence="3">
    <location>
        <begin position="223"/>
        <end position="306"/>
    </location>
</feature>
<keyword evidence="1" id="KW-0175">Coiled coil</keyword>
<feature type="region of interest" description="Disordered" evidence="2">
    <location>
        <begin position="50"/>
        <end position="71"/>
    </location>
</feature>
<dbReference type="RefSeq" id="XP_040963143.1">
    <property type="nucleotide sequence ID" value="XM_041107209.1"/>
</dbReference>
<evidence type="ECO:0000259" key="3">
    <source>
        <dbReference type="Pfam" id="PF03732"/>
    </source>
</evidence>
<reference evidence="5" key="2">
    <citation type="submission" date="2025-08" db="UniProtKB">
        <authorList>
            <consortium name="RefSeq"/>
        </authorList>
    </citation>
    <scope>IDENTIFICATION</scope>
</reference>
<protein>
    <recommendedName>
        <fullName evidence="3">Retrotransposon gag domain-containing protein</fullName>
    </recommendedName>
</protein>
<gene>
    <name evidence="5" type="primary">LOC121224265</name>
</gene>
<dbReference type="GeneID" id="121224265"/>
<organism evidence="4 5">
    <name type="scientific">Gossypium hirsutum</name>
    <name type="common">Upland cotton</name>
    <name type="synonym">Gossypium mexicanum</name>
    <dbReference type="NCBI Taxonomy" id="3635"/>
    <lineage>
        <taxon>Eukaryota</taxon>
        <taxon>Viridiplantae</taxon>
        <taxon>Streptophyta</taxon>
        <taxon>Embryophyta</taxon>
        <taxon>Tracheophyta</taxon>
        <taxon>Spermatophyta</taxon>
        <taxon>Magnoliopsida</taxon>
        <taxon>eudicotyledons</taxon>
        <taxon>Gunneridae</taxon>
        <taxon>Pentapetalae</taxon>
        <taxon>rosids</taxon>
        <taxon>malvids</taxon>
        <taxon>Malvales</taxon>
        <taxon>Malvaceae</taxon>
        <taxon>Malvoideae</taxon>
        <taxon>Gossypium</taxon>
    </lineage>
</organism>
<accession>A0ABM3B7V1</accession>
<evidence type="ECO:0000256" key="1">
    <source>
        <dbReference type="SAM" id="Coils"/>
    </source>
</evidence>
<evidence type="ECO:0000313" key="5">
    <source>
        <dbReference type="RefSeq" id="XP_040963143.1"/>
    </source>
</evidence>
<dbReference type="PANTHER" id="PTHR32108">
    <property type="entry name" value="DNA-DIRECTED RNA POLYMERASE SUBUNIT ALPHA"/>
    <property type="match status" value="1"/>
</dbReference>
<proteinExistence type="predicted"/>
<dbReference type="InterPro" id="IPR005162">
    <property type="entry name" value="Retrotrans_gag_dom"/>
</dbReference>